<sequence>MILHLSRMRRNVNRNVYNAGKCKRYTGMMIIY</sequence>
<proteinExistence type="predicted"/>
<organism evidence="1 2">
    <name type="scientific">Ridgeia piscesae</name>
    <name type="common">Tubeworm</name>
    <dbReference type="NCBI Taxonomy" id="27915"/>
    <lineage>
        <taxon>Eukaryota</taxon>
        <taxon>Metazoa</taxon>
        <taxon>Spiralia</taxon>
        <taxon>Lophotrochozoa</taxon>
        <taxon>Annelida</taxon>
        <taxon>Polychaeta</taxon>
        <taxon>Sedentaria</taxon>
        <taxon>Canalipalpata</taxon>
        <taxon>Sabellida</taxon>
        <taxon>Siboglinidae</taxon>
        <taxon>Ridgeia</taxon>
    </lineage>
</organism>
<accession>A0AAD9NXJ3</accession>
<name>A0AAD9NXJ3_RIDPI</name>
<dbReference type="EMBL" id="JAODUO010000272">
    <property type="protein sequence ID" value="KAK2184305.1"/>
    <property type="molecule type" value="Genomic_DNA"/>
</dbReference>
<reference evidence="1" key="1">
    <citation type="journal article" date="2023" name="Mol. Biol. Evol.">
        <title>Third-Generation Sequencing Reveals the Adaptive Role of the Epigenome in Three Deep-Sea Polychaetes.</title>
        <authorList>
            <person name="Perez M."/>
            <person name="Aroh O."/>
            <person name="Sun Y."/>
            <person name="Lan Y."/>
            <person name="Juniper S.K."/>
            <person name="Young C.R."/>
            <person name="Angers B."/>
            <person name="Qian P.Y."/>
        </authorList>
    </citation>
    <scope>NUCLEOTIDE SEQUENCE</scope>
    <source>
        <strain evidence="1">R07B-5</strain>
    </source>
</reference>
<evidence type="ECO:0000313" key="2">
    <source>
        <dbReference type="Proteomes" id="UP001209878"/>
    </source>
</evidence>
<evidence type="ECO:0000313" key="1">
    <source>
        <dbReference type="EMBL" id="KAK2184305.1"/>
    </source>
</evidence>
<keyword evidence="2" id="KW-1185">Reference proteome</keyword>
<dbReference type="AlphaFoldDB" id="A0AAD9NXJ3"/>
<protein>
    <submittedName>
        <fullName evidence="1">Uncharacterized protein</fullName>
    </submittedName>
</protein>
<dbReference type="Proteomes" id="UP001209878">
    <property type="component" value="Unassembled WGS sequence"/>
</dbReference>
<gene>
    <name evidence="1" type="ORF">NP493_272g03053</name>
</gene>
<comment type="caution">
    <text evidence="1">The sequence shown here is derived from an EMBL/GenBank/DDBJ whole genome shotgun (WGS) entry which is preliminary data.</text>
</comment>